<protein>
    <submittedName>
        <fullName evidence="4">HD domain-containing protein</fullName>
    </submittedName>
</protein>
<dbReference type="PANTHER" id="PTHR37294:SF1">
    <property type="entry name" value="3'-5' EXORIBONUCLEASE YHAM"/>
    <property type="match status" value="1"/>
</dbReference>
<dbReference type="EMBL" id="JAHLFS010000048">
    <property type="protein sequence ID" value="MBU3851776.1"/>
    <property type="molecule type" value="Genomic_DNA"/>
</dbReference>
<dbReference type="InterPro" id="IPR050798">
    <property type="entry name" value="YhaM_exoribonuc/phosphodiest"/>
</dbReference>
<accession>A0A948X0X8</accession>
<gene>
    <name evidence="4" type="ORF">H9901_03660</name>
</gene>
<reference evidence="4" key="1">
    <citation type="journal article" date="2021" name="PeerJ">
        <title>Extensive microbial diversity within the chicken gut microbiome revealed by metagenomics and culture.</title>
        <authorList>
            <person name="Gilroy R."/>
            <person name="Ravi A."/>
            <person name="Getino M."/>
            <person name="Pursley I."/>
            <person name="Horton D.L."/>
            <person name="Alikhan N.F."/>
            <person name="Baker D."/>
            <person name="Gharbi K."/>
            <person name="Hall N."/>
            <person name="Watson M."/>
            <person name="Adriaenssens E.M."/>
            <person name="Foster-Nyarko E."/>
            <person name="Jarju S."/>
            <person name="Secka A."/>
            <person name="Antonio M."/>
            <person name="Oren A."/>
            <person name="Chaudhuri R.R."/>
            <person name="La Ragione R."/>
            <person name="Hildebrand F."/>
            <person name="Pallen M.J."/>
        </authorList>
    </citation>
    <scope>NUCLEOTIDE SEQUENCE</scope>
    <source>
        <strain evidence="4">F6-6636</strain>
    </source>
</reference>
<feature type="domain" description="HD" evidence="3">
    <location>
        <begin position="160"/>
        <end position="281"/>
    </location>
</feature>
<evidence type="ECO:0000313" key="4">
    <source>
        <dbReference type="EMBL" id="MBU3851776.1"/>
    </source>
</evidence>
<dbReference type="AlphaFoldDB" id="A0A948X0X8"/>
<dbReference type="PANTHER" id="PTHR37294">
    <property type="entry name" value="3'-5' EXORIBONUCLEASE YHAM"/>
    <property type="match status" value="1"/>
</dbReference>
<dbReference type="Pfam" id="PF01966">
    <property type="entry name" value="HD"/>
    <property type="match status" value="1"/>
</dbReference>
<name>A0A948X0X8_9LACO</name>
<keyword evidence="1" id="KW-0378">Hydrolase</keyword>
<evidence type="ECO:0000256" key="2">
    <source>
        <dbReference type="ARBA" id="ARBA00022839"/>
    </source>
</evidence>
<dbReference type="Gene3D" id="1.10.3210.10">
    <property type="entry name" value="Hypothetical protein af1432"/>
    <property type="match status" value="1"/>
</dbReference>
<evidence type="ECO:0000313" key="5">
    <source>
        <dbReference type="Proteomes" id="UP000777303"/>
    </source>
</evidence>
<dbReference type="CDD" id="cd00077">
    <property type="entry name" value="HDc"/>
    <property type="match status" value="1"/>
</dbReference>
<sequence>MAKQLFDYQNDEKMELFVLIKDAQVRVAKNGKQYLALHFEDRSGSISGKYWDATDEDVKNFTAGRVVYLSGKRETYQNNPQVKIYKMRLARDDEPHDPALYVEQAPEDAQTMLQAFKRYLSVITNEHWHTIVQKLLNKHHDTLFTYPAAKSNHHAFTGGLAYHTLSILRLAEKVCDLYPLINRQLLYAGAMLHDLGKTIELSGPTATTYTLAGNLIGHIVLIDEEIAQVAAEEKIDLNDEDMVLLRHMVLAHHGLLEYGSPKRPALLEAEVLHALDDLDASIMMMQMSLQHAQPGSFTEHLFAMDNRQFYRSKLDDEE</sequence>
<dbReference type="CDD" id="cd04492">
    <property type="entry name" value="YhaM_OBF_like"/>
    <property type="match status" value="1"/>
</dbReference>
<evidence type="ECO:0000259" key="3">
    <source>
        <dbReference type="PROSITE" id="PS51831"/>
    </source>
</evidence>
<dbReference type="GO" id="GO:0004527">
    <property type="term" value="F:exonuclease activity"/>
    <property type="evidence" value="ECO:0007669"/>
    <property type="project" value="UniProtKB-KW"/>
</dbReference>
<dbReference type="InterPro" id="IPR004365">
    <property type="entry name" value="NA-bd_OB_tRNA"/>
</dbReference>
<dbReference type="SUPFAM" id="SSF109604">
    <property type="entry name" value="HD-domain/PDEase-like"/>
    <property type="match status" value="1"/>
</dbReference>
<dbReference type="InterPro" id="IPR003607">
    <property type="entry name" value="HD/PDEase_dom"/>
</dbReference>
<comment type="caution">
    <text evidence="4">The sequence shown here is derived from an EMBL/GenBank/DDBJ whole genome shotgun (WGS) entry which is preliminary data.</text>
</comment>
<reference evidence="4" key="2">
    <citation type="submission" date="2021-04" db="EMBL/GenBank/DDBJ databases">
        <authorList>
            <person name="Gilroy R."/>
        </authorList>
    </citation>
    <scope>NUCLEOTIDE SEQUENCE</scope>
    <source>
        <strain evidence="4">F6-6636</strain>
    </source>
</reference>
<dbReference type="SMART" id="SM00471">
    <property type="entry name" value="HDc"/>
    <property type="match status" value="1"/>
</dbReference>
<dbReference type="PROSITE" id="PS51831">
    <property type="entry name" value="HD"/>
    <property type="match status" value="1"/>
</dbReference>
<keyword evidence="2" id="KW-0540">Nuclease</keyword>
<dbReference type="Proteomes" id="UP000777303">
    <property type="component" value="Unassembled WGS sequence"/>
</dbReference>
<keyword evidence="2" id="KW-0269">Exonuclease</keyword>
<dbReference type="Pfam" id="PF01336">
    <property type="entry name" value="tRNA_anti-codon"/>
    <property type="match status" value="1"/>
</dbReference>
<evidence type="ECO:0000256" key="1">
    <source>
        <dbReference type="ARBA" id="ARBA00022801"/>
    </source>
</evidence>
<dbReference type="GO" id="GO:0031125">
    <property type="term" value="P:rRNA 3'-end processing"/>
    <property type="evidence" value="ECO:0007669"/>
    <property type="project" value="TreeGrafter"/>
</dbReference>
<organism evidence="4 5">
    <name type="scientific">Candidatus Paralactobacillus gallistercoris</name>
    <dbReference type="NCBI Taxonomy" id="2838724"/>
    <lineage>
        <taxon>Bacteria</taxon>
        <taxon>Bacillati</taxon>
        <taxon>Bacillota</taxon>
        <taxon>Bacilli</taxon>
        <taxon>Lactobacillales</taxon>
        <taxon>Lactobacillaceae</taxon>
        <taxon>Lactobacillus</taxon>
    </lineage>
</organism>
<dbReference type="GO" id="GO:0003676">
    <property type="term" value="F:nucleic acid binding"/>
    <property type="evidence" value="ECO:0007669"/>
    <property type="project" value="InterPro"/>
</dbReference>
<proteinExistence type="predicted"/>
<dbReference type="InterPro" id="IPR006674">
    <property type="entry name" value="HD_domain"/>
</dbReference>
<dbReference type="FunFam" id="1.10.3210.10:FF:000008">
    <property type="entry name" value="3'-5' exoribonuclease YhaM"/>
    <property type="match status" value="1"/>
</dbReference>